<evidence type="ECO:0000256" key="1">
    <source>
        <dbReference type="SAM" id="Phobius"/>
    </source>
</evidence>
<evidence type="ECO:0000259" key="2">
    <source>
        <dbReference type="Pfam" id="PF02517"/>
    </source>
</evidence>
<feature type="domain" description="CAAX prenyl protease 2/Lysostaphin resistance protein A-like" evidence="2">
    <location>
        <begin position="87"/>
        <end position="188"/>
    </location>
</feature>
<dbReference type="Pfam" id="PF02517">
    <property type="entry name" value="Rce1-like"/>
    <property type="match status" value="1"/>
</dbReference>
<dbReference type="EC" id="3.4.-.-" evidence="3"/>
<evidence type="ECO:0000313" key="4">
    <source>
        <dbReference type="Proteomes" id="UP001478862"/>
    </source>
</evidence>
<dbReference type="RefSeq" id="WP_349659636.1">
    <property type="nucleotide sequence ID" value="NZ_JBEGDG010000006.1"/>
</dbReference>
<feature type="transmembrane region" description="Helical" evidence="1">
    <location>
        <begin position="176"/>
        <end position="198"/>
    </location>
</feature>
<keyword evidence="1" id="KW-1133">Transmembrane helix</keyword>
<organism evidence="3 4">
    <name type="scientific">Lysinibacillus zambalensis</name>
    <dbReference type="NCBI Taxonomy" id="3160866"/>
    <lineage>
        <taxon>Bacteria</taxon>
        <taxon>Bacillati</taxon>
        <taxon>Bacillota</taxon>
        <taxon>Bacilli</taxon>
        <taxon>Bacillales</taxon>
        <taxon>Bacillaceae</taxon>
        <taxon>Lysinibacillus</taxon>
    </lineage>
</organism>
<dbReference type="InterPro" id="IPR003675">
    <property type="entry name" value="Rce1/LyrA-like_dom"/>
</dbReference>
<feature type="transmembrane region" description="Helical" evidence="1">
    <location>
        <begin position="54"/>
        <end position="78"/>
    </location>
</feature>
<name>A0ABV1MR64_9BACI</name>
<proteinExistence type="predicted"/>
<gene>
    <name evidence="3" type="ORF">ABNX05_10275</name>
</gene>
<keyword evidence="1" id="KW-0812">Transmembrane</keyword>
<feature type="transmembrane region" description="Helical" evidence="1">
    <location>
        <begin position="123"/>
        <end position="143"/>
    </location>
</feature>
<protein>
    <submittedName>
        <fullName evidence="3">CPBP family intramembrane glutamic endopeptidase</fullName>
        <ecNumber evidence="3">3.4.-.-</ecNumber>
    </submittedName>
</protein>
<comment type="caution">
    <text evidence="3">The sequence shown here is derived from an EMBL/GenBank/DDBJ whole genome shotgun (WGS) entry which is preliminary data.</text>
</comment>
<keyword evidence="3" id="KW-0378">Hydrolase</keyword>
<dbReference type="GO" id="GO:0016787">
    <property type="term" value="F:hydrolase activity"/>
    <property type="evidence" value="ECO:0007669"/>
    <property type="project" value="UniProtKB-KW"/>
</dbReference>
<dbReference type="Proteomes" id="UP001478862">
    <property type="component" value="Unassembled WGS sequence"/>
</dbReference>
<feature type="transmembrane region" description="Helical" evidence="1">
    <location>
        <begin position="150"/>
        <end position="170"/>
    </location>
</feature>
<reference evidence="3 4" key="1">
    <citation type="submission" date="2024-06" db="EMBL/GenBank/DDBJ databases">
        <title>Lysinibacillus zambalefons sp. nov., a Novel Firmicute Isolated from the Poon Bato Zambales Hyperalkaline Spring.</title>
        <authorList>
            <person name="Aja J.A."/>
            <person name="Lazaro J.E.H."/>
            <person name="Llorin L.D."/>
            <person name="Lim K.R."/>
            <person name="Teodosio J."/>
            <person name="Dalisay D.S."/>
        </authorList>
    </citation>
    <scope>NUCLEOTIDE SEQUENCE [LARGE SCALE GENOMIC DNA]</scope>
    <source>
        <strain evidence="3 4">M3</strain>
    </source>
</reference>
<evidence type="ECO:0000313" key="3">
    <source>
        <dbReference type="EMBL" id="MEQ6355001.1"/>
    </source>
</evidence>
<keyword evidence="4" id="KW-1185">Reference proteome</keyword>
<dbReference type="EMBL" id="JBEGDG010000006">
    <property type="protein sequence ID" value="MEQ6355001.1"/>
    <property type="molecule type" value="Genomic_DNA"/>
</dbReference>
<feature type="transmembrane region" description="Helical" evidence="1">
    <location>
        <begin position="90"/>
        <end position="111"/>
    </location>
</feature>
<feature type="transmembrane region" description="Helical" evidence="1">
    <location>
        <begin position="15"/>
        <end position="34"/>
    </location>
</feature>
<accession>A0ABV1MR64</accession>
<sequence>MNELTTSSERNKTSWILVSISTMLTTSIIFWYFNNPEGFIENGIGFRVEVFSNVFIWIFSLFIISGYIAYTISALPFVKAHLFTISWLKVIGIWAAIVTGIVEEVVFRHLLMEYLLTIGFSDVTQILFSGILFGIAHGVWLLLKRDWKFALPAIISTTILGSLLAALYIVASRSTFAPIVAHILINMFIEPWLMLSAVSGKWDDNGKRTN</sequence>
<keyword evidence="1" id="KW-0472">Membrane</keyword>